<dbReference type="PROSITE" id="PS50005">
    <property type="entry name" value="TPR"/>
    <property type="match status" value="1"/>
</dbReference>
<feature type="transmembrane region" description="Helical" evidence="6">
    <location>
        <begin position="135"/>
        <end position="152"/>
    </location>
</feature>
<feature type="transmembrane region" description="Helical" evidence="6">
    <location>
        <begin position="51"/>
        <end position="72"/>
    </location>
</feature>
<dbReference type="PANTHER" id="PTHR37422:SF13">
    <property type="entry name" value="LIPOPOLYSACCHARIDE BIOSYNTHESIS PROTEIN PA4999-RELATED"/>
    <property type="match status" value="1"/>
</dbReference>
<evidence type="ECO:0000256" key="6">
    <source>
        <dbReference type="SAM" id="Phobius"/>
    </source>
</evidence>
<feature type="transmembrane region" description="Helical" evidence="6">
    <location>
        <begin position="237"/>
        <end position="254"/>
    </location>
</feature>
<dbReference type="GO" id="GO:0016020">
    <property type="term" value="C:membrane"/>
    <property type="evidence" value="ECO:0007669"/>
    <property type="project" value="UniProtKB-SubCell"/>
</dbReference>
<dbReference type="STRING" id="1851148.SMSP2_00448"/>
<feature type="transmembrane region" description="Helical" evidence="6">
    <location>
        <begin position="110"/>
        <end position="128"/>
    </location>
</feature>
<accession>A0A1Q2MCS5</accession>
<evidence type="ECO:0000256" key="3">
    <source>
        <dbReference type="ARBA" id="ARBA00022989"/>
    </source>
</evidence>
<dbReference type="Proteomes" id="UP000188181">
    <property type="component" value="Chromosome"/>
</dbReference>
<dbReference type="OrthoDB" id="274640at2"/>
<keyword evidence="5" id="KW-0802">TPR repeat</keyword>
<dbReference type="EMBL" id="CP019646">
    <property type="protein sequence ID" value="AQQ70107.1"/>
    <property type="molecule type" value="Genomic_DNA"/>
</dbReference>
<feature type="domain" description="O-antigen ligase-related" evidence="7">
    <location>
        <begin position="245"/>
        <end position="385"/>
    </location>
</feature>
<dbReference type="AlphaFoldDB" id="A0A1Q2MCS5"/>
<evidence type="ECO:0000259" key="7">
    <source>
        <dbReference type="Pfam" id="PF04932"/>
    </source>
</evidence>
<evidence type="ECO:0000313" key="8">
    <source>
        <dbReference type="EMBL" id="AQQ70107.1"/>
    </source>
</evidence>
<dbReference type="PANTHER" id="PTHR37422">
    <property type="entry name" value="TEICHURONIC ACID BIOSYNTHESIS PROTEIN TUAE"/>
    <property type="match status" value="1"/>
</dbReference>
<dbReference type="KEGG" id="pbas:SMSP2_00448"/>
<evidence type="ECO:0000256" key="4">
    <source>
        <dbReference type="ARBA" id="ARBA00023136"/>
    </source>
</evidence>
<dbReference type="InterPro" id="IPR007016">
    <property type="entry name" value="O-antigen_ligase-rel_domated"/>
</dbReference>
<dbReference type="SMART" id="SM00028">
    <property type="entry name" value="TPR"/>
    <property type="match status" value="1"/>
</dbReference>
<dbReference type="RefSeq" id="WP_146682398.1">
    <property type="nucleotide sequence ID" value="NZ_CP019646.1"/>
</dbReference>
<feature type="transmembrane region" description="Helical" evidence="6">
    <location>
        <begin position="368"/>
        <end position="392"/>
    </location>
</feature>
<dbReference type="SUPFAM" id="SSF48452">
    <property type="entry name" value="TPR-like"/>
    <property type="match status" value="1"/>
</dbReference>
<dbReference type="InterPro" id="IPR011990">
    <property type="entry name" value="TPR-like_helical_dom_sf"/>
</dbReference>
<feature type="transmembrane region" description="Helical" evidence="6">
    <location>
        <begin position="260"/>
        <end position="277"/>
    </location>
</feature>
<protein>
    <submittedName>
        <fullName evidence="8">Putative bicarbonate transporter, IctB family</fullName>
    </submittedName>
</protein>
<feature type="transmembrane region" description="Helical" evidence="6">
    <location>
        <begin position="537"/>
        <end position="558"/>
    </location>
</feature>
<feature type="repeat" description="TPR" evidence="5">
    <location>
        <begin position="677"/>
        <end position="710"/>
    </location>
</feature>
<comment type="subcellular location">
    <subcellularLocation>
        <location evidence="1">Membrane</location>
        <topology evidence="1">Multi-pass membrane protein</topology>
    </subcellularLocation>
</comment>
<sequence>MEKNQFQDKKFDLGQFAVYTLIAILAAIFTFRCMNTESISGEVISGPGKITWNAIAQIMSSTVIIIFMGCSIHKIVKKKSLHSSGLEISFLIIAAAFAVGFFAASDKRAAITQGTNLLSGAAFGIVLYSLCGKRFVPLLLALILAGGVVNVWEESNQLVTSNDMLVQSYEENPDAMLSQFGIEKGSISEWMFKHRLYSRDIKGFFSTSNSVSSYLIMCLFISIGGLVYSFKNNIKTAKPLWGILTAVFLGGLAMAFSKGAAAAIVSGFLLLAILYRYKRLLGAYRRPAVFLSLLLILAAAAAVFAYGYKNGSLPGGNSMHVRWRYWDASVEMAKDHWPTGVGPGNYGQVYPKYKYAGAIETVSDPHNVFLSFLCQYGIIGLTGFLLLIMVIINKTLSPKQRESYPEEKGEKGNASKKIIIATAVLTMIFRLVTTQIPFTGDALVMSYIFVTVFLFPAVLFAAAGILIIRLGEIDIDSDELSYAAFAALIAVIIHNSIDFAFFEPGITYAWMLICVTAVRNTGKTAEEKPIPAAAGKALVPLCLIAAGMAGFVAVQYYASLDLLGKGLKKNHLDAAEKTITRSARYDFFSSKPYSMLSKRILSEYQHNFKSDVELLDAAADYSQKAVEKNPENFKPIDDLAAVYEQRANDTTGSEQLSALERACETLERALELYPSKAEFCYRLGNVYEKLGREAAAYKQYKKALEIETLFQKEFKLMYGRRDKTFRLLGDENYSKLIEKIESLNKTEPDSNSLNL</sequence>
<proteinExistence type="predicted"/>
<keyword evidence="2 6" id="KW-0812">Transmembrane</keyword>
<feature type="transmembrane region" description="Helical" evidence="6">
    <location>
        <begin position="480"/>
        <end position="502"/>
    </location>
</feature>
<feature type="transmembrane region" description="Helical" evidence="6">
    <location>
        <begin position="211"/>
        <end position="230"/>
    </location>
</feature>
<organism evidence="8 9">
    <name type="scientific">Limihaloglobus sulfuriphilus</name>
    <dbReference type="NCBI Taxonomy" id="1851148"/>
    <lineage>
        <taxon>Bacteria</taxon>
        <taxon>Pseudomonadati</taxon>
        <taxon>Planctomycetota</taxon>
        <taxon>Phycisphaerae</taxon>
        <taxon>Sedimentisphaerales</taxon>
        <taxon>Sedimentisphaeraceae</taxon>
        <taxon>Limihaloglobus</taxon>
    </lineage>
</organism>
<keyword evidence="9" id="KW-1185">Reference proteome</keyword>
<feature type="transmembrane region" description="Helical" evidence="6">
    <location>
        <begin position="289"/>
        <end position="308"/>
    </location>
</feature>
<evidence type="ECO:0000256" key="2">
    <source>
        <dbReference type="ARBA" id="ARBA00022692"/>
    </source>
</evidence>
<evidence type="ECO:0000256" key="5">
    <source>
        <dbReference type="PROSITE-ProRule" id="PRU00339"/>
    </source>
</evidence>
<dbReference type="Pfam" id="PF04932">
    <property type="entry name" value="Wzy_C"/>
    <property type="match status" value="1"/>
</dbReference>
<keyword evidence="3 6" id="KW-1133">Transmembrane helix</keyword>
<name>A0A1Q2MCS5_9BACT</name>
<dbReference type="InterPro" id="IPR051533">
    <property type="entry name" value="WaaL-like"/>
</dbReference>
<dbReference type="Pfam" id="PF13181">
    <property type="entry name" value="TPR_8"/>
    <property type="match status" value="1"/>
</dbReference>
<gene>
    <name evidence="8" type="ORF">SMSP2_00448</name>
</gene>
<evidence type="ECO:0000256" key="1">
    <source>
        <dbReference type="ARBA" id="ARBA00004141"/>
    </source>
</evidence>
<feature type="transmembrane region" description="Helical" evidence="6">
    <location>
        <begin position="444"/>
        <end position="468"/>
    </location>
</feature>
<dbReference type="Gene3D" id="1.25.40.10">
    <property type="entry name" value="Tetratricopeptide repeat domain"/>
    <property type="match status" value="1"/>
</dbReference>
<feature type="transmembrane region" description="Helical" evidence="6">
    <location>
        <begin position="84"/>
        <end position="104"/>
    </location>
</feature>
<evidence type="ECO:0000313" key="9">
    <source>
        <dbReference type="Proteomes" id="UP000188181"/>
    </source>
</evidence>
<keyword evidence="4 6" id="KW-0472">Membrane</keyword>
<feature type="transmembrane region" description="Helical" evidence="6">
    <location>
        <begin position="418"/>
        <end position="438"/>
    </location>
</feature>
<feature type="transmembrane region" description="Helical" evidence="6">
    <location>
        <begin position="12"/>
        <end position="31"/>
    </location>
</feature>
<reference evidence="9" key="1">
    <citation type="submission" date="2017-02" db="EMBL/GenBank/DDBJ databases">
        <title>Comparative genomics and description of representatives of a novel lineage of planctomycetes thriving in anoxic sediments.</title>
        <authorList>
            <person name="Spring S."/>
            <person name="Bunk B."/>
            <person name="Sproer C."/>
        </authorList>
    </citation>
    <scope>NUCLEOTIDE SEQUENCE [LARGE SCALE GENOMIC DNA]</scope>
    <source>
        <strain evidence="9">SM-Chi-D1</strain>
    </source>
</reference>
<dbReference type="InterPro" id="IPR019734">
    <property type="entry name" value="TPR_rpt"/>
</dbReference>